<protein>
    <recommendedName>
        <fullName evidence="4">DUF1186 domain-containing protein</fullName>
    </recommendedName>
</protein>
<keyword evidence="3" id="KW-1185">Reference proteome</keyword>
<dbReference type="RefSeq" id="WP_338398740.1">
    <property type="nucleotide sequence ID" value="NZ_AP025294.1"/>
</dbReference>
<evidence type="ECO:0000313" key="3">
    <source>
        <dbReference type="Proteomes" id="UP001354989"/>
    </source>
</evidence>
<proteinExistence type="predicted"/>
<reference evidence="2 3" key="1">
    <citation type="submission" date="2021-12" db="EMBL/GenBank/DDBJ databases">
        <title>Genome sequencing of bacteria with rrn-lacking chromosome and rrn-plasmid.</title>
        <authorList>
            <person name="Anda M."/>
            <person name="Iwasaki W."/>
        </authorList>
    </citation>
    <scope>NUCLEOTIDE SEQUENCE [LARGE SCALE GENOMIC DNA]</scope>
    <source>
        <strain evidence="2 3">NBRC 101262</strain>
        <plasmid evidence="2 3">pPP2</plasmid>
    </source>
</reference>
<accession>A0ABM7VKD7</accession>
<name>A0ABM7VKD7_9BACT</name>
<dbReference type="Proteomes" id="UP001354989">
    <property type="component" value="Plasmid pPP2"/>
</dbReference>
<sequence>MTNEQHILRLIQSHKELEHFDYSKAVDWAIDLIRQGKDTDNVLMLASFSEPIDRFEIRPYVTNVLNDLGLEELDYKSAVIAETHYHLNAILNDREIRTNLQSLYQLCVDNDYESGLMNFYLIYHGWDELEEIGVNYYFEGADLDNIEEVLKKEARKWIDKYVHGIEVESDEQERTEEKEKTLPTTTAISKRAASAKRNDKTFKKLWSRLTGK</sequence>
<feature type="region of interest" description="Disordered" evidence="1">
    <location>
        <begin position="168"/>
        <end position="195"/>
    </location>
</feature>
<geneLocation type="plasmid" evidence="2 3">
    <name>pPP2</name>
</geneLocation>
<organism evidence="2 3">
    <name type="scientific">Persicobacter psychrovividus</name>
    <dbReference type="NCBI Taxonomy" id="387638"/>
    <lineage>
        <taxon>Bacteria</taxon>
        <taxon>Pseudomonadati</taxon>
        <taxon>Bacteroidota</taxon>
        <taxon>Cytophagia</taxon>
        <taxon>Cytophagales</taxon>
        <taxon>Persicobacteraceae</taxon>
        <taxon>Persicobacter</taxon>
    </lineage>
</organism>
<evidence type="ECO:0000313" key="2">
    <source>
        <dbReference type="EMBL" id="BDD01458.1"/>
    </source>
</evidence>
<evidence type="ECO:0008006" key="4">
    <source>
        <dbReference type="Google" id="ProtNLM"/>
    </source>
</evidence>
<gene>
    <name evidence="2" type="ORF">PEPS_37380</name>
</gene>
<keyword evidence="2" id="KW-0614">Plasmid</keyword>
<dbReference type="EMBL" id="AP025294">
    <property type="protein sequence ID" value="BDD01458.1"/>
    <property type="molecule type" value="Genomic_DNA"/>
</dbReference>
<evidence type="ECO:0000256" key="1">
    <source>
        <dbReference type="SAM" id="MobiDB-lite"/>
    </source>
</evidence>